<dbReference type="Proteomes" id="UP000272528">
    <property type="component" value="Chromosome"/>
</dbReference>
<dbReference type="KEGG" id="palb:EJC50_17595"/>
<reference evidence="2" key="1">
    <citation type="submission" date="2018-12" db="EMBL/GenBank/DDBJ databases">
        <title>Genome sequence of Peanibacillus sp.</title>
        <authorList>
            <person name="Subramani G."/>
            <person name="Srinivasan S."/>
            <person name="Kim M.K."/>
        </authorList>
    </citation>
    <scope>NUCLEOTIDE SEQUENCE [LARGE SCALE GENOMIC DNA]</scope>
    <source>
        <strain evidence="2">18JY67-1</strain>
    </source>
</reference>
<evidence type="ECO:0000313" key="1">
    <source>
        <dbReference type="EMBL" id="AZN43763.1"/>
    </source>
</evidence>
<accession>A0A3Q8XA10</accession>
<sequence>MQSGLNFGIYPLSAAGTPAGLATGPDDDYAKVRQAINDLNGGKELLIPRNYFVYAGPTSEKGNFARGDALLEHGLMGDLVIGSMQESDFQLEEWLYFVRKVIARYGSVLRSLQITNEPNLSFMEGARPYTQDALIRGVITAKEEAGKLQLKLPIGIGSVPDGPVAVPQFWDNLGAAGGDAFVNSLDFIGHNFYVDVFEEEPLELDEVAEAVGHTLQNLREVAMMKAGIPRSVKIRVTENGWPTGRNPFTDLVRTEERQAMILESIIRKVHELRDQLNISHYVLFGLRDADSSEEDLFHHFGILHDDYTEKPAYAKYKQLIQELG</sequence>
<protein>
    <submittedName>
        <fullName evidence="1">Uncharacterized protein</fullName>
    </submittedName>
</protein>
<dbReference type="InterPro" id="IPR017853">
    <property type="entry name" value="GH"/>
</dbReference>
<dbReference type="Gene3D" id="3.20.20.80">
    <property type="entry name" value="Glycosidases"/>
    <property type="match status" value="1"/>
</dbReference>
<dbReference type="AlphaFoldDB" id="A0A3Q8XA10"/>
<dbReference type="EMBL" id="CP034437">
    <property type="protein sequence ID" value="AZN43763.1"/>
    <property type="molecule type" value="Genomic_DNA"/>
</dbReference>
<name>A0A3Q8XA10_9BACL</name>
<keyword evidence="2" id="KW-1185">Reference proteome</keyword>
<dbReference type="OrthoDB" id="525131at2"/>
<dbReference type="SUPFAM" id="SSF51445">
    <property type="entry name" value="(Trans)glycosidases"/>
    <property type="match status" value="1"/>
</dbReference>
<organism evidence="1 2">
    <name type="scientific">Paenibacillus albus</name>
    <dbReference type="NCBI Taxonomy" id="2495582"/>
    <lineage>
        <taxon>Bacteria</taxon>
        <taxon>Bacillati</taxon>
        <taxon>Bacillota</taxon>
        <taxon>Bacilli</taxon>
        <taxon>Bacillales</taxon>
        <taxon>Paenibacillaceae</taxon>
        <taxon>Paenibacillus</taxon>
    </lineage>
</organism>
<proteinExistence type="predicted"/>
<dbReference type="RefSeq" id="WP_126020571.1">
    <property type="nucleotide sequence ID" value="NZ_CP034437.1"/>
</dbReference>
<gene>
    <name evidence="1" type="ORF">EJC50_17595</name>
</gene>
<evidence type="ECO:0000313" key="2">
    <source>
        <dbReference type="Proteomes" id="UP000272528"/>
    </source>
</evidence>